<dbReference type="STRING" id="1120920.SAMN03080599_00621"/>
<sequence>MQRTTTIWQDWREATEDLLFFSMEPRFAQIIEQADSTYRGEETAEVHPALFEDYLLYVYRQQGLSFADRYGQEARTYSEFYQAARRSYFSGFEVMRHGDHSFLKDVFTKRDYALLNPEILEGVDFLAGRIFFFENGHVIAPNFESYQKESMEAFKRAILERHAEERAAEDLGEFLSKNALLMMRYLDILDTILEEELTEEEAFFVHQATYLHQSLEDIKVVLDAAAECEIALDEPEDLIYRLMHEGDILSEIVLMKNKVVLECVEAEALTAAKRWFETLLGGRAVHFADEVLSMEDLLES</sequence>
<gene>
    <name evidence="1" type="ORF">SAMN03080599_00621</name>
</gene>
<evidence type="ECO:0000313" key="1">
    <source>
        <dbReference type="EMBL" id="SCZ77176.1"/>
    </source>
</evidence>
<dbReference type="OrthoDB" id="1950116at2"/>
<name>A0A1G5RT61_9FIRM</name>
<protein>
    <submittedName>
        <fullName evidence="1">Uncharacterized protein</fullName>
    </submittedName>
</protein>
<reference evidence="1 2" key="1">
    <citation type="submission" date="2016-10" db="EMBL/GenBank/DDBJ databases">
        <authorList>
            <person name="de Groot N.N."/>
        </authorList>
    </citation>
    <scope>NUCLEOTIDE SEQUENCE [LARGE SCALE GENOMIC DNA]</scope>
    <source>
        <strain evidence="1 2">DSM 2784</strain>
    </source>
</reference>
<evidence type="ECO:0000313" key="2">
    <source>
        <dbReference type="Proteomes" id="UP000199208"/>
    </source>
</evidence>
<dbReference type="EMBL" id="FMWL01000002">
    <property type="protein sequence ID" value="SCZ77176.1"/>
    <property type="molecule type" value="Genomic_DNA"/>
</dbReference>
<accession>A0A1G5RT61</accession>
<dbReference type="Proteomes" id="UP000199208">
    <property type="component" value="Unassembled WGS sequence"/>
</dbReference>
<dbReference type="RefSeq" id="WP_092589414.1">
    <property type="nucleotide sequence ID" value="NZ_FMWL01000002.1"/>
</dbReference>
<proteinExistence type="predicted"/>
<dbReference type="AlphaFoldDB" id="A0A1G5RT61"/>
<keyword evidence="2" id="KW-1185">Reference proteome</keyword>
<organism evidence="1 2">
    <name type="scientific">Acidaminobacter hydrogenoformans DSM 2784</name>
    <dbReference type="NCBI Taxonomy" id="1120920"/>
    <lineage>
        <taxon>Bacteria</taxon>
        <taxon>Bacillati</taxon>
        <taxon>Bacillota</taxon>
        <taxon>Clostridia</taxon>
        <taxon>Peptostreptococcales</taxon>
        <taxon>Acidaminobacteraceae</taxon>
        <taxon>Acidaminobacter</taxon>
    </lineage>
</organism>